<dbReference type="AlphaFoldDB" id="A0A4Y2AFE4"/>
<evidence type="ECO:0000313" key="2">
    <source>
        <dbReference type="Proteomes" id="UP000499080"/>
    </source>
</evidence>
<sequence>MQKILPSEVATIAPKIGCLQWFVAGSKAGHSIERKAKPFVPTTGLYSTYFSRKIRQNIYRCSEVCFETRFKVAEFFPPFTHPPHMADFRFYFHHDLASLRGPNLGKTIVFPLPSQSGLHITTRSFQSAFKLFVIPSL</sequence>
<proteinExistence type="predicted"/>
<name>A0A4Y2AFE4_ARAVE</name>
<gene>
    <name evidence="1" type="ORF">AVEN_152894_1</name>
</gene>
<protein>
    <submittedName>
        <fullName evidence="1">Uncharacterized protein</fullName>
    </submittedName>
</protein>
<dbReference type="EMBL" id="BGPR01000013">
    <property type="protein sequence ID" value="GBL77664.1"/>
    <property type="molecule type" value="Genomic_DNA"/>
</dbReference>
<comment type="caution">
    <text evidence="1">The sequence shown here is derived from an EMBL/GenBank/DDBJ whole genome shotgun (WGS) entry which is preliminary data.</text>
</comment>
<keyword evidence="2" id="KW-1185">Reference proteome</keyword>
<reference evidence="1 2" key="1">
    <citation type="journal article" date="2019" name="Sci. Rep.">
        <title>Orb-weaving spider Araneus ventricosus genome elucidates the spidroin gene catalogue.</title>
        <authorList>
            <person name="Kono N."/>
            <person name="Nakamura H."/>
            <person name="Ohtoshi R."/>
            <person name="Moran D.A.P."/>
            <person name="Shinohara A."/>
            <person name="Yoshida Y."/>
            <person name="Fujiwara M."/>
            <person name="Mori M."/>
            <person name="Tomita M."/>
            <person name="Arakawa K."/>
        </authorList>
    </citation>
    <scope>NUCLEOTIDE SEQUENCE [LARGE SCALE GENOMIC DNA]</scope>
</reference>
<evidence type="ECO:0000313" key="1">
    <source>
        <dbReference type="EMBL" id="GBL77664.1"/>
    </source>
</evidence>
<organism evidence="1 2">
    <name type="scientific">Araneus ventricosus</name>
    <name type="common">Orbweaver spider</name>
    <name type="synonym">Epeira ventricosa</name>
    <dbReference type="NCBI Taxonomy" id="182803"/>
    <lineage>
        <taxon>Eukaryota</taxon>
        <taxon>Metazoa</taxon>
        <taxon>Ecdysozoa</taxon>
        <taxon>Arthropoda</taxon>
        <taxon>Chelicerata</taxon>
        <taxon>Arachnida</taxon>
        <taxon>Araneae</taxon>
        <taxon>Araneomorphae</taxon>
        <taxon>Entelegynae</taxon>
        <taxon>Araneoidea</taxon>
        <taxon>Araneidae</taxon>
        <taxon>Araneus</taxon>
    </lineage>
</organism>
<accession>A0A4Y2AFE4</accession>
<dbReference type="Proteomes" id="UP000499080">
    <property type="component" value="Unassembled WGS sequence"/>
</dbReference>